<evidence type="ECO:0000256" key="4">
    <source>
        <dbReference type="ARBA" id="ARBA00022884"/>
    </source>
</evidence>
<dbReference type="GO" id="GO:0005730">
    <property type="term" value="C:nucleolus"/>
    <property type="evidence" value="ECO:0007669"/>
    <property type="project" value="TreeGrafter"/>
</dbReference>
<sequence length="575" mass="62293">MSLYHETASILDGDAPTGGNLRSRVFNNKDIKSPRGQIYALAVETCKWSSVLAEVVDNSQLLQCERKLTPVLALLLVHDLLLAKGGIALPVSHGLRAAIERHRSRLTAEFTRARIRRKCSSVSALAEHVEALLHSTSKHPRWIRVNTLKSTLDDQLATTFDGYQRAASVQDVLAGPAKLIYVDEHIPNLVAVPPRFDFAKSGAYKSGAIILQDKASCFPAYLLDPQAADGDVIDGCAAPGNKTTHLASIVHSRNQAAEGALHAKIYAFEKDAKRAKTLEKMVTTAGSDGITQIHYGHDFLKVDPADEKFSRVGALLLDPSCSGSGIVGRDDMPDLHLPAAAGTKTQTKTQKSAKVSASKKRKREDDDDAEPEKILIDDDGNTTVASSEKDLKARLQALSDFQFTLMLHALKFSAARKATYSTCSIHAEENEHVVLRLLQSDIAQQRGWRILPRDAQVKGMRDWPVRGQVDFCDGDMQVAEACIRAHKDDGRGVMGFFVAAFVRDGQQDESLVPEIRQVQKVPNQPAYELDSTLTGSPPADQSSSLLSSDSKAGGAGPPELGAGSGDDSDWGGFDD</sequence>
<dbReference type="AlphaFoldDB" id="A0A2T3A1L8"/>
<keyword evidence="4 5" id="KW-0694">RNA-binding</keyword>
<dbReference type="InterPro" id="IPR048889">
    <property type="entry name" value="NSUN5_RCM1_N"/>
</dbReference>
<evidence type="ECO:0000313" key="8">
    <source>
        <dbReference type="EMBL" id="PSR81114.1"/>
    </source>
</evidence>
<dbReference type="Pfam" id="PF01189">
    <property type="entry name" value="Methyltr_RsmB-F"/>
    <property type="match status" value="1"/>
</dbReference>
<accession>A0A2T3A1L8</accession>
<feature type="binding site" evidence="5">
    <location>
        <position position="298"/>
    </location>
    <ligand>
        <name>S-adenosyl-L-methionine</name>
        <dbReference type="ChEBI" id="CHEBI:59789"/>
    </ligand>
</feature>
<dbReference type="GO" id="GO:0003723">
    <property type="term" value="F:RNA binding"/>
    <property type="evidence" value="ECO:0007669"/>
    <property type="project" value="UniProtKB-UniRule"/>
</dbReference>
<proteinExistence type="inferred from homology"/>
<dbReference type="EMBL" id="KZ678509">
    <property type="protein sequence ID" value="PSR81114.1"/>
    <property type="molecule type" value="Genomic_DNA"/>
</dbReference>
<feature type="compositionally biased region" description="Low complexity" evidence="6">
    <location>
        <begin position="339"/>
        <end position="356"/>
    </location>
</feature>
<keyword evidence="3 5" id="KW-0949">S-adenosyl-L-methionine</keyword>
<dbReference type="PRINTS" id="PR02008">
    <property type="entry name" value="RCMTFAMILY"/>
</dbReference>
<dbReference type="InParanoid" id="A0A2T3A1L8"/>
<reference evidence="8 9" key="1">
    <citation type="journal article" date="2018" name="Mycol. Prog.">
        <title>Coniella lustricola, a new species from submerged detritus.</title>
        <authorList>
            <person name="Raudabaugh D.B."/>
            <person name="Iturriaga T."/>
            <person name="Carver A."/>
            <person name="Mondo S."/>
            <person name="Pangilinan J."/>
            <person name="Lipzen A."/>
            <person name="He G."/>
            <person name="Amirebrahimi M."/>
            <person name="Grigoriev I.V."/>
            <person name="Miller A.N."/>
        </authorList>
    </citation>
    <scope>NUCLEOTIDE SEQUENCE [LARGE SCALE GENOMIC DNA]</scope>
    <source>
        <strain evidence="8 9">B22-T-1</strain>
    </source>
</reference>
<dbReference type="Gene3D" id="3.40.50.150">
    <property type="entry name" value="Vaccinia Virus protein VP39"/>
    <property type="match status" value="1"/>
</dbReference>
<evidence type="ECO:0000256" key="6">
    <source>
        <dbReference type="SAM" id="MobiDB-lite"/>
    </source>
</evidence>
<keyword evidence="1 5" id="KW-0489">Methyltransferase</keyword>
<dbReference type="Gene3D" id="3.30.70.1170">
    <property type="entry name" value="Sun protein, domain 3"/>
    <property type="match status" value="1"/>
</dbReference>
<dbReference type="InterPro" id="IPR023267">
    <property type="entry name" value="RCMT"/>
</dbReference>
<dbReference type="GO" id="GO:0008173">
    <property type="term" value="F:RNA methyltransferase activity"/>
    <property type="evidence" value="ECO:0007669"/>
    <property type="project" value="InterPro"/>
</dbReference>
<dbReference type="SUPFAM" id="SSF53335">
    <property type="entry name" value="S-adenosyl-L-methionine-dependent methyltransferases"/>
    <property type="match status" value="1"/>
</dbReference>
<evidence type="ECO:0000256" key="3">
    <source>
        <dbReference type="ARBA" id="ARBA00022691"/>
    </source>
</evidence>
<dbReference type="OrthoDB" id="435282at2759"/>
<evidence type="ECO:0000313" key="9">
    <source>
        <dbReference type="Proteomes" id="UP000241462"/>
    </source>
</evidence>
<feature type="compositionally biased region" description="Low complexity" evidence="6">
    <location>
        <begin position="536"/>
        <end position="561"/>
    </location>
</feature>
<feature type="region of interest" description="Disordered" evidence="6">
    <location>
        <begin position="327"/>
        <end position="381"/>
    </location>
</feature>
<feature type="domain" description="SAM-dependent MTase RsmB/NOP-type" evidence="7">
    <location>
        <begin position="131"/>
        <end position="504"/>
    </location>
</feature>
<dbReference type="InterPro" id="IPR049561">
    <property type="entry name" value="NSUN5_7_fdxn-like"/>
</dbReference>
<feature type="binding site" evidence="5">
    <location>
        <position position="269"/>
    </location>
    <ligand>
        <name>S-adenosyl-L-methionine</name>
        <dbReference type="ChEBI" id="CHEBI:59789"/>
    </ligand>
</feature>
<feature type="compositionally biased region" description="Acidic residues" evidence="6">
    <location>
        <begin position="566"/>
        <end position="575"/>
    </location>
</feature>
<evidence type="ECO:0000259" key="7">
    <source>
        <dbReference type="PROSITE" id="PS51686"/>
    </source>
</evidence>
<keyword evidence="9" id="KW-1185">Reference proteome</keyword>
<evidence type="ECO:0000256" key="1">
    <source>
        <dbReference type="ARBA" id="ARBA00022603"/>
    </source>
</evidence>
<dbReference type="Pfam" id="PF21153">
    <property type="entry name" value="NSUN5_N"/>
    <property type="match status" value="1"/>
</dbReference>
<name>A0A2T3A1L8_9PEZI</name>
<feature type="region of interest" description="Disordered" evidence="6">
    <location>
        <begin position="527"/>
        <end position="575"/>
    </location>
</feature>
<feature type="binding site" evidence="5">
    <location>
        <position position="318"/>
    </location>
    <ligand>
        <name>S-adenosyl-L-methionine</name>
        <dbReference type="ChEBI" id="CHEBI:59789"/>
    </ligand>
</feature>
<dbReference type="InterPro" id="IPR049560">
    <property type="entry name" value="MeTrfase_RsmB-F_NOP2_cat"/>
</dbReference>
<dbReference type="PANTHER" id="PTHR22807">
    <property type="entry name" value="NOP2 YEAST -RELATED NOL1/NOP2/FMU SUN DOMAIN-CONTAINING"/>
    <property type="match status" value="1"/>
</dbReference>
<dbReference type="FunFam" id="3.30.70.1170:FF:000006">
    <property type="entry name" value="NOL1/NOP2/Sun domain family protein"/>
    <property type="match status" value="1"/>
</dbReference>
<feature type="binding site" evidence="5">
    <location>
        <begin position="236"/>
        <end position="242"/>
    </location>
    <ligand>
        <name>S-adenosyl-L-methionine</name>
        <dbReference type="ChEBI" id="CHEBI:59789"/>
    </ligand>
</feature>
<gene>
    <name evidence="8" type="ORF">BD289DRAFT_372962</name>
</gene>
<evidence type="ECO:0000256" key="2">
    <source>
        <dbReference type="ARBA" id="ARBA00022679"/>
    </source>
</evidence>
<dbReference type="Proteomes" id="UP000241462">
    <property type="component" value="Unassembled WGS sequence"/>
</dbReference>
<dbReference type="STRING" id="2025994.A0A2T3A1L8"/>
<dbReference type="GO" id="GO:0070475">
    <property type="term" value="P:rRNA base methylation"/>
    <property type="evidence" value="ECO:0007669"/>
    <property type="project" value="TreeGrafter"/>
</dbReference>
<dbReference type="Pfam" id="PF21148">
    <property type="entry name" value="NSUN5_fdxn-like"/>
    <property type="match status" value="1"/>
</dbReference>
<comment type="similarity">
    <text evidence="5">Belongs to the class I-like SAM-binding methyltransferase superfamily. RsmB/NOP family.</text>
</comment>
<organism evidence="8 9">
    <name type="scientific">Coniella lustricola</name>
    <dbReference type="NCBI Taxonomy" id="2025994"/>
    <lineage>
        <taxon>Eukaryota</taxon>
        <taxon>Fungi</taxon>
        <taxon>Dikarya</taxon>
        <taxon>Ascomycota</taxon>
        <taxon>Pezizomycotina</taxon>
        <taxon>Sordariomycetes</taxon>
        <taxon>Sordariomycetidae</taxon>
        <taxon>Diaporthales</taxon>
        <taxon>Schizoparmaceae</taxon>
        <taxon>Coniella</taxon>
    </lineage>
</organism>
<dbReference type="FunCoup" id="A0A2T3A1L8">
    <property type="interactions" value="512"/>
</dbReference>
<evidence type="ECO:0000256" key="5">
    <source>
        <dbReference type="PROSITE-ProRule" id="PRU01023"/>
    </source>
</evidence>
<dbReference type="PANTHER" id="PTHR22807:SF4">
    <property type="entry name" value="28S RRNA (CYTOSINE-C(5))-METHYLTRANSFERASE"/>
    <property type="match status" value="1"/>
</dbReference>
<dbReference type="PROSITE" id="PS51686">
    <property type="entry name" value="SAM_MT_RSMB_NOP"/>
    <property type="match status" value="1"/>
</dbReference>
<feature type="active site" description="Nucleophile" evidence="5">
    <location>
        <position position="423"/>
    </location>
</feature>
<dbReference type="InterPro" id="IPR029063">
    <property type="entry name" value="SAM-dependent_MTases_sf"/>
</dbReference>
<dbReference type="InterPro" id="IPR001678">
    <property type="entry name" value="MeTrfase_RsmB-F_NOP2_dom"/>
</dbReference>
<keyword evidence="2 5" id="KW-0808">Transferase</keyword>
<protein>
    <submittedName>
        <fullName evidence="8">S-adenosyl-L-methionine-dependent methyltransferase</fullName>
    </submittedName>
</protein>